<evidence type="ECO:0000256" key="1">
    <source>
        <dbReference type="SAM" id="Phobius"/>
    </source>
</evidence>
<keyword evidence="1" id="KW-1133">Transmembrane helix</keyword>
<name>A0A0A9HTW8_ARUDO</name>
<sequence length="103" mass="10746">MIPSHTQYFGALVPQAMPYSLPLSALYKIHSLTISGLMSGLGMLVYLATSSASACSRRPMISMKALPSSLSSSLGRSTDIATSLNPAKLFKSSSISSSSSSLI</sequence>
<dbReference type="EMBL" id="GBRH01159550">
    <property type="protein sequence ID" value="JAE38346.1"/>
    <property type="molecule type" value="Transcribed_RNA"/>
</dbReference>
<reference evidence="2" key="1">
    <citation type="submission" date="2014-09" db="EMBL/GenBank/DDBJ databases">
        <authorList>
            <person name="Magalhaes I.L.F."/>
            <person name="Oliveira U."/>
            <person name="Santos F.R."/>
            <person name="Vidigal T.H.D.A."/>
            <person name="Brescovit A.D."/>
            <person name="Santos A.J."/>
        </authorList>
    </citation>
    <scope>NUCLEOTIDE SEQUENCE</scope>
    <source>
        <tissue evidence="2">Shoot tissue taken approximately 20 cm above the soil surface</tissue>
    </source>
</reference>
<accession>A0A0A9HTW8</accession>
<organism evidence="2">
    <name type="scientific">Arundo donax</name>
    <name type="common">Giant reed</name>
    <name type="synonym">Donax arundinaceus</name>
    <dbReference type="NCBI Taxonomy" id="35708"/>
    <lineage>
        <taxon>Eukaryota</taxon>
        <taxon>Viridiplantae</taxon>
        <taxon>Streptophyta</taxon>
        <taxon>Embryophyta</taxon>
        <taxon>Tracheophyta</taxon>
        <taxon>Spermatophyta</taxon>
        <taxon>Magnoliopsida</taxon>
        <taxon>Liliopsida</taxon>
        <taxon>Poales</taxon>
        <taxon>Poaceae</taxon>
        <taxon>PACMAD clade</taxon>
        <taxon>Arundinoideae</taxon>
        <taxon>Arundineae</taxon>
        <taxon>Arundo</taxon>
    </lineage>
</organism>
<evidence type="ECO:0000313" key="2">
    <source>
        <dbReference type="EMBL" id="JAE38346.1"/>
    </source>
</evidence>
<keyword evidence="1" id="KW-0472">Membrane</keyword>
<keyword evidence="1" id="KW-0812">Transmembrane</keyword>
<feature type="transmembrane region" description="Helical" evidence="1">
    <location>
        <begin position="29"/>
        <end position="48"/>
    </location>
</feature>
<dbReference type="AlphaFoldDB" id="A0A0A9HTW8"/>
<reference evidence="2" key="2">
    <citation type="journal article" date="2015" name="Data Brief">
        <title>Shoot transcriptome of the giant reed, Arundo donax.</title>
        <authorList>
            <person name="Barrero R.A."/>
            <person name="Guerrero F.D."/>
            <person name="Moolhuijzen P."/>
            <person name="Goolsby J.A."/>
            <person name="Tidwell J."/>
            <person name="Bellgard S.E."/>
            <person name="Bellgard M.I."/>
        </authorList>
    </citation>
    <scope>NUCLEOTIDE SEQUENCE</scope>
    <source>
        <tissue evidence="2">Shoot tissue taken approximately 20 cm above the soil surface</tissue>
    </source>
</reference>
<protein>
    <submittedName>
        <fullName evidence="2">Uncharacterized protein</fullName>
    </submittedName>
</protein>
<proteinExistence type="predicted"/>